<dbReference type="EMBL" id="CAJJDM010000001">
    <property type="protein sequence ID" value="CAD8043077.1"/>
    <property type="molecule type" value="Genomic_DNA"/>
</dbReference>
<dbReference type="AlphaFoldDB" id="A0A8S1JNA4"/>
<comment type="caution">
    <text evidence="1">The sequence shown here is derived from an EMBL/GenBank/DDBJ whole genome shotgun (WGS) entry which is preliminary data.</text>
</comment>
<protein>
    <submittedName>
        <fullName evidence="1">Uncharacterized protein</fullName>
    </submittedName>
</protein>
<proteinExistence type="predicted"/>
<accession>A0A8S1JNA4</accession>
<keyword evidence="2" id="KW-1185">Reference proteome</keyword>
<evidence type="ECO:0000313" key="2">
    <source>
        <dbReference type="Proteomes" id="UP000688137"/>
    </source>
</evidence>
<sequence>MNMNPQEIYLNQLYEQQQIKFLYFRNRNLSEYSIKSLQIILLSKNNHLEKSNKNYLITVILQCHFFKRNQIISRQYNFISQFLMFNLLLMRRFLIQMFKSLDQQVFNINDCFYYKMLQQQFYYDVFKIVQQMSANQIITTNEKENLKNIIINHDSKFVQNLDTIYKSEENEKSEKITAEIKLYIKSIRQRKPKYLKNKQMRVITDETEKYIYDDIIAEVSSDSDSIS</sequence>
<organism evidence="1 2">
    <name type="scientific">Paramecium primaurelia</name>
    <dbReference type="NCBI Taxonomy" id="5886"/>
    <lineage>
        <taxon>Eukaryota</taxon>
        <taxon>Sar</taxon>
        <taxon>Alveolata</taxon>
        <taxon>Ciliophora</taxon>
        <taxon>Intramacronucleata</taxon>
        <taxon>Oligohymenophorea</taxon>
        <taxon>Peniculida</taxon>
        <taxon>Parameciidae</taxon>
        <taxon>Paramecium</taxon>
    </lineage>
</organism>
<evidence type="ECO:0000313" key="1">
    <source>
        <dbReference type="EMBL" id="CAD8043077.1"/>
    </source>
</evidence>
<dbReference type="Proteomes" id="UP000688137">
    <property type="component" value="Unassembled WGS sequence"/>
</dbReference>
<gene>
    <name evidence="1" type="ORF">PPRIM_AZ9-3.1.T0040300</name>
</gene>
<name>A0A8S1JNA4_PARPR</name>
<reference evidence="1" key="1">
    <citation type="submission" date="2021-01" db="EMBL/GenBank/DDBJ databases">
        <authorList>
            <consortium name="Genoscope - CEA"/>
            <person name="William W."/>
        </authorList>
    </citation>
    <scope>NUCLEOTIDE SEQUENCE</scope>
</reference>